<name>A0A0R2CYS4_9LACO</name>
<keyword evidence="2" id="KW-0472">Membrane</keyword>
<keyword evidence="2" id="KW-0812">Transmembrane</keyword>
<evidence type="ECO:0000313" key="4">
    <source>
        <dbReference type="Proteomes" id="UP000051256"/>
    </source>
</evidence>
<evidence type="ECO:0000313" key="3">
    <source>
        <dbReference type="EMBL" id="KRM93243.1"/>
    </source>
</evidence>
<accession>A0A0R2CYS4</accession>
<dbReference type="RefSeq" id="WP_054670459.1">
    <property type="nucleotide sequence ID" value="NZ_AYZR01000009.1"/>
</dbReference>
<feature type="transmembrane region" description="Helical" evidence="2">
    <location>
        <begin position="21"/>
        <end position="40"/>
    </location>
</feature>
<evidence type="ECO:0000256" key="2">
    <source>
        <dbReference type="SAM" id="Phobius"/>
    </source>
</evidence>
<dbReference type="STRING" id="1423802.FC56_GL000908"/>
<dbReference type="EMBL" id="AYZR01000009">
    <property type="protein sequence ID" value="KRM93243.1"/>
    <property type="molecule type" value="Genomic_DNA"/>
</dbReference>
<reference evidence="3 4" key="1">
    <citation type="journal article" date="2015" name="Genome Announc.">
        <title>Expanding the biotechnology potential of lactobacilli through comparative genomics of 213 strains and associated genera.</title>
        <authorList>
            <person name="Sun Z."/>
            <person name="Harris H.M."/>
            <person name="McCann A."/>
            <person name="Guo C."/>
            <person name="Argimon S."/>
            <person name="Zhang W."/>
            <person name="Yang X."/>
            <person name="Jeffery I.B."/>
            <person name="Cooney J.C."/>
            <person name="Kagawa T.F."/>
            <person name="Liu W."/>
            <person name="Song Y."/>
            <person name="Salvetti E."/>
            <person name="Wrobel A."/>
            <person name="Rasinkangas P."/>
            <person name="Parkhill J."/>
            <person name="Rea M.C."/>
            <person name="O'Sullivan O."/>
            <person name="Ritari J."/>
            <person name="Douillard F.P."/>
            <person name="Paul Ross R."/>
            <person name="Yang R."/>
            <person name="Briner A.E."/>
            <person name="Felis G.E."/>
            <person name="de Vos W.M."/>
            <person name="Barrangou R."/>
            <person name="Klaenhammer T.R."/>
            <person name="Caufield P.W."/>
            <person name="Cui Y."/>
            <person name="Zhang H."/>
            <person name="O'Toole P.W."/>
        </authorList>
    </citation>
    <scope>NUCLEOTIDE SEQUENCE [LARGE SCALE GENOMIC DNA]</scope>
    <source>
        <strain evidence="3 4">DSM 24302</strain>
    </source>
</reference>
<dbReference type="PATRIC" id="fig|1423802.4.peg.921"/>
<organism evidence="3 4">
    <name type="scientific">Lentilactobacillus senioris DSM 24302 = JCM 17472</name>
    <dbReference type="NCBI Taxonomy" id="1423802"/>
    <lineage>
        <taxon>Bacteria</taxon>
        <taxon>Bacillati</taxon>
        <taxon>Bacillota</taxon>
        <taxon>Bacilli</taxon>
        <taxon>Lactobacillales</taxon>
        <taxon>Lactobacillaceae</taxon>
        <taxon>Lentilactobacillus</taxon>
    </lineage>
</organism>
<gene>
    <name evidence="3" type="ORF">FC56_GL000908</name>
</gene>
<comment type="caution">
    <text evidence="3">The sequence shown here is derived from an EMBL/GenBank/DDBJ whole genome shotgun (WGS) entry which is preliminary data.</text>
</comment>
<feature type="region of interest" description="Disordered" evidence="1">
    <location>
        <begin position="97"/>
        <end position="121"/>
    </location>
</feature>
<keyword evidence="4" id="KW-1185">Reference proteome</keyword>
<sequence>MADNKKPHKKLPKWLKNTLEVVGALTIFMAGYNLIGPLVYPQGRYFEWWTFPFSIILALIFVGLWSYHEERQAKKAEEQKLKAVKIEAERLKKQQALEAQTEQRAKIRRQKNAQAQNRHKK</sequence>
<feature type="transmembrane region" description="Helical" evidence="2">
    <location>
        <begin position="46"/>
        <end position="67"/>
    </location>
</feature>
<dbReference type="Proteomes" id="UP000051256">
    <property type="component" value="Unassembled WGS sequence"/>
</dbReference>
<keyword evidence="2" id="KW-1133">Transmembrane helix</keyword>
<dbReference type="AlphaFoldDB" id="A0A0R2CYS4"/>
<feature type="compositionally biased region" description="Basic residues" evidence="1">
    <location>
        <begin position="106"/>
        <end position="121"/>
    </location>
</feature>
<evidence type="ECO:0000256" key="1">
    <source>
        <dbReference type="SAM" id="MobiDB-lite"/>
    </source>
</evidence>
<proteinExistence type="predicted"/>
<protein>
    <submittedName>
        <fullName evidence="3">Uncharacterized protein</fullName>
    </submittedName>
</protein>